<dbReference type="InterPro" id="IPR051057">
    <property type="entry name" value="PI-PLC_domain"/>
</dbReference>
<evidence type="ECO:0008006" key="3">
    <source>
        <dbReference type="Google" id="ProtNLM"/>
    </source>
</evidence>
<dbReference type="AlphaFoldDB" id="R0KRN5"/>
<dbReference type="PANTHER" id="PTHR13593:SF146">
    <property type="entry name" value="PLC-LIKE PHOSPHODIESTERASE"/>
    <property type="match status" value="1"/>
</dbReference>
<dbReference type="GeneID" id="19396190"/>
<dbReference type="HOGENOM" id="CLU_024751_0_0_1"/>
<name>R0KRN5_EXST2</name>
<accession>R0KRN5</accession>
<dbReference type="Gene3D" id="3.20.20.190">
    <property type="entry name" value="Phosphatidylinositol (PI) phosphodiesterase"/>
    <property type="match status" value="1"/>
</dbReference>
<dbReference type="EMBL" id="KB908481">
    <property type="protein sequence ID" value="EOA91644.1"/>
    <property type="molecule type" value="Genomic_DNA"/>
</dbReference>
<dbReference type="eggNOG" id="KOG4306">
    <property type="taxonomic scope" value="Eukaryota"/>
</dbReference>
<reference evidence="1 2" key="2">
    <citation type="journal article" date="2013" name="PLoS Genet.">
        <title>Comparative genome structure, secondary metabolite, and effector coding capacity across Cochliobolus pathogens.</title>
        <authorList>
            <person name="Condon B.J."/>
            <person name="Leng Y."/>
            <person name="Wu D."/>
            <person name="Bushley K.E."/>
            <person name="Ohm R.A."/>
            <person name="Otillar R."/>
            <person name="Martin J."/>
            <person name="Schackwitz W."/>
            <person name="Grimwood J."/>
            <person name="MohdZainudin N."/>
            <person name="Xue C."/>
            <person name="Wang R."/>
            <person name="Manning V.A."/>
            <person name="Dhillon B."/>
            <person name="Tu Z.J."/>
            <person name="Steffenson B.J."/>
            <person name="Salamov A."/>
            <person name="Sun H."/>
            <person name="Lowry S."/>
            <person name="LaButti K."/>
            <person name="Han J."/>
            <person name="Copeland A."/>
            <person name="Lindquist E."/>
            <person name="Barry K."/>
            <person name="Schmutz J."/>
            <person name="Baker S.E."/>
            <person name="Ciuffetti L.M."/>
            <person name="Grigoriev I.V."/>
            <person name="Zhong S."/>
            <person name="Turgeon B.G."/>
        </authorList>
    </citation>
    <scope>NUCLEOTIDE SEQUENCE [LARGE SCALE GENOMIC DNA]</scope>
    <source>
        <strain evidence="2">28A</strain>
    </source>
</reference>
<dbReference type="SUPFAM" id="SSF51695">
    <property type="entry name" value="PLC-like phosphodiesterases"/>
    <property type="match status" value="1"/>
</dbReference>
<keyword evidence="2" id="KW-1185">Reference proteome</keyword>
<gene>
    <name evidence="1" type="ORF">SETTUDRAFT_133381</name>
</gene>
<dbReference type="OrthoDB" id="1046782at2759"/>
<organism evidence="1 2">
    <name type="scientific">Exserohilum turcicum (strain 28A)</name>
    <name type="common">Northern leaf blight fungus</name>
    <name type="synonym">Setosphaeria turcica</name>
    <dbReference type="NCBI Taxonomy" id="671987"/>
    <lineage>
        <taxon>Eukaryota</taxon>
        <taxon>Fungi</taxon>
        <taxon>Dikarya</taxon>
        <taxon>Ascomycota</taxon>
        <taxon>Pezizomycotina</taxon>
        <taxon>Dothideomycetes</taxon>
        <taxon>Pleosporomycetidae</taxon>
        <taxon>Pleosporales</taxon>
        <taxon>Pleosporineae</taxon>
        <taxon>Pleosporaceae</taxon>
        <taxon>Exserohilum</taxon>
    </lineage>
</organism>
<protein>
    <recommendedName>
        <fullName evidence="3">PLC-like phosphodiesterase</fullName>
    </recommendedName>
</protein>
<reference evidence="1 2" key="1">
    <citation type="journal article" date="2012" name="PLoS Pathog.">
        <title>Diverse lifestyles and strategies of plant pathogenesis encoded in the genomes of eighteen Dothideomycetes fungi.</title>
        <authorList>
            <person name="Ohm R.A."/>
            <person name="Feau N."/>
            <person name="Henrissat B."/>
            <person name="Schoch C.L."/>
            <person name="Horwitz B.A."/>
            <person name="Barry K.W."/>
            <person name="Condon B.J."/>
            <person name="Copeland A.C."/>
            <person name="Dhillon B."/>
            <person name="Glaser F."/>
            <person name="Hesse C.N."/>
            <person name="Kosti I."/>
            <person name="LaButti K."/>
            <person name="Lindquist E.A."/>
            <person name="Lucas S."/>
            <person name="Salamov A.A."/>
            <person name="Bradshaw R.E."/>
            <person name="Ciuffetti L."/>
            <person name="Hamelin R.C."/>
            <person name="Kema G.H.J."/>
            <person name="Lawrence C."/>
            <person name="Scott J.A."/>
            <person name="Spatafora J.W."/>
            <person name="Turgeon B.G."/>
            <person name="de Wit P.J.G.M."/>
            <person name="Zhong S."/>
            <person name="Goodwin S.B."/>
            <person name="Grigoriev I.V."/>
        </authorList>
    </citation>
    <scope>NUCLEOTIDE SEQUENCE [LARGE SCALE GENOMIC DNA]</scope>
    <source>
        <strain evidence="2">28A</strain>
    </source>
</reference>
<dbReference type="GO" id="GO:0006629">
    <property type="term" value="P:lipid metabolic process"/>
    <property type="evidence" value="ECO:0007669"/>
    <property type="project" value="InterPro"/>
</dbReference>
<proteinExistence type="predicted"/>
<dbReference type="Proteomes" id="UP000016935">
    <property type="component" value="Unassembled WGS sequence"/>
</dbReference>
<evidence type="ECO:0000313" key="2">
    <source>
        <dbReference type="Proteomes" id="UP000016935"/>
    </source>
</evidence>
<dbReference type="InterPro" id="IPR017946">
    <property type="entry name" value="PLC-like_Pdiesterase_TIM-brl"/>
</dbReference>
<dbReference type="GO" id="GO:0008081">
    <property type="term" value="F:phosphoric diester hydrolase activity"/>
    <property type="evidence" value="ECO:0007669"/>
    <property type="project" value="InterPro"/>
</dbReference>
<evidence type="ECO:0000313" key="1">
    <source>
        <dbReference type="EMBL" id="EOA91644.1"/>
    </source>
</evidence>
<sequence length="473" mass="52556">MPSKGIKCFAYIAVDGVQIEFSVPKQSIKLSSHRQFLTHHLEVESKNLPRFRFTGDFAFTVRREGCELTRQWVAVNSMTGKLEAGSMLSMEQTPALFPEDDMAITYGFYDAGPGLAALPKQHQCYVCVTPNYSHWMRDAIPPDSDLADRPFSRMVLPSSHDVGMNNMASSLQLLQNAGSGLVKEVLGRSLPRAFSMLNRATDAAVKRIAPDIIRALAMTQKDTLDAMLQLGARYFEFRPAQCHRRLQSITTLPDTLYFQHGAIPGMPYRVLLEHVVRFLGSHGDEIVVLQNRWDGVPDECPRPTDDQLHDVLCEVLAGKEIEVGSEHDMMHKSISELRRETKRLIVLRDVPQASNYDDEANATLTGDEMVRKLHAMADEQCHRSEPITLLQCQATATNIRDVIIATVLDSDVSTSPILATKPVCDAKMLPLLKGEVGRKLMGGSAGVVVVLNDFFDGATADVAVELCKERLTY</sequence>
<dbReference type="PANTHER" id="PTHR13593">
    <property type="match status" value="1"/>
</dbReference>
<dbReference type="RefSeq" id="XP_008020769.1">
    <property type="nucleotide sequence ID" value="XM_008022578.1"/>
</dbReference>